<evidence type="ECO:0000313" key="1">
    <source>
        <dbReference type="EMBL" id="GME85057.1"/>
    </source>
</evidence>
<name>A0ACB5TBY7_AMBMO</name>
<protein>
    <submittedName>
        <fullName evidence="1">Unnamed protein product</fullName>
    </submittedName>
</protein>
<sequence length="235" mass="24162">MKFATLSAVSLALVSKALADETVELFIKSDNSDVSGKGISAIHEGAGINYFFAGNGAQDLSYDGSSLTSNEIGYPQWFTPDGFVQMSVSGEVTGITFDSDGTLEYNGSADGFQACKNVNDPYNYSKSQYAIMYKSSSGDCVDIKLIKKGGSSSSGSASSSVPASTSSEASSSAVVTPTPANNGTVHTTNTKTDVSTETDTISCHKCEISTYSGAADMMKPAGFAAMVAGAAALLI</sequence>
<comment type="caution">
    <text evidence="1">The sequence shown here is derived from an EMBL/GenBank/DDBJ whole genome shotgun (WGS) entry which is preliminary data.</text>
</comment>
<organism evidence="1 2">
    <name type="scientific">Ambrosiozyma monospora</name>
    <name type="common">Yeast</name>
    <name type="synonym">Endomycopsis monosporus</name>
    <dbReference type="NCBI Taxonomy" id="43982"/>
    <lineage>
        <taxon>Eukaryota</taxon>
        <taxon>Fungi</taxon>
        <taxon>Dikarya</taxon>
        <taxon>Ascomycota</taxon>
        <taxon>Saccharomycotina</taxon>
        <taxon>Pichiomycetes</taxon>
        <taxon>Pichiales</taxon>
        <taxon>Pichiaceae</taxon>
        <taxon>Ambrosiozyma</taxon>
    </lineage>
</organism>
<reference evidence="1" key="1">
    <citation type="submission" date="2023-04" db="EMBL/GenBank/DDBJ databases">
        <title>Ambrosiozyma monospora NBRC 10751.</title>
        <authorList>
            <person name="Ichikawa N."/>
            <person name="Sato H."/>
            <person name="Tonouchi N."/>
        </authorList>
    </citation>
    <scope>NUCLEOTIDE SEQUENCE</scope>
    <source>
        <strain evidence="1">NBRC 10751</strain>
    </source>
</reference>
<accession>A0ACB5TBY7</accession>
<gene>
    <name evidence="1" type="ORF">Amon02_000733100</name>
</gene>
<keyword evidence="2" id="KW-1185">Reference proteome</keyword>
<dbReference type="Proteomes" id="UP001165064">
    <property type="component" value="Unassembled WGS sequence"/>
</dbReference>
<evidence type="ECO:0000313" key="2">
    <source>
        <dbReference type="Proteomes" id="UP001165064"/>
    </source>
</evidence>
<dbReference type="EMBL" id="BSXS01006075">
    <property type="protein sequence ID" value="GME85057.1"/>
    <property type="molecule type" value="Genomic_DNA"/>
</dbReference>
<proteinExistence type="predicted"/>